<dbReference type="Pfam" id="PF11412">
    <property type="entry name" value="DsbD_N"/>
    <property type="match status" value="1"/>
</dbReference>
<gene>
    <name evidence="3" type="ORF">SAMN04489864_10562</name>
</gene>
<dbReference type="InterPro" id="IPR028250">
    <property type="entry name" value="DsbDN"/>
</dbReference>
<reference evidence="3 4" key="1">
    <citation type="submission" date="2016-10" db="EMBL/GenBank/DDBJ databases">
        <authorList>
            <person name="de Groot N.N."/>
        </authorList>
    </citation>
    <scope>NUCLEOTIDE SEQUENCE [LARGE SCALE GENOMIC DNA]</scope>
    <source>
        <strain evidence="3 4">DSM 18684</strain>
    </source>
</reference>
<dbReference type="PANTHER" id="PTHR32234">
    <property type="entry name" value="THIOL:DISULFIDE INTERCHANGE PROTEIN DSBD"/>
    <property type="match status" value="1"/>
</dbReference>
<dbReference type="Gene3D" id="2.60.40.1250">
    <property type="entry name" value="Thiol:disulfide interchange protein DsbD, N-terminal domain"/>
    <property type="match status" value="1"/>
</dbReference>
<name>A0A1I2X8B0_9SPHI</name>
<dbReference type="RefSeq" id="WP_090993459.1">
    <property type="nucleotide sequence ID" value="NZ_FOPP01000005.1"/>
</dbReference>
<dbReference type="GO" id="GO:0045454">
    <property type="term" value="P:cell redox homeostasis"/>
    <property type="evidence" value="ECO:0007669"/>
    <property type="project" value="TreeGrafter"/>
</dbReference>
<feature type="chain" id="PRO_5011578059" evidence="1">
    <location>
        <begin position="21"/>
        <end position="149"/>
    </location>
</feature>
<feature type="domain" description="Thiol:disulfide interchange protein DsbD N-terminal" evidence="2">
    <location>
        <begin position="34"/>
        <end position="143"/>
    </location>
</feature>
<dbReference type="AlphaFoldDB" id="A0A1I2X8B0"/>
<evidence type="ECO:0000313" key="3">
    <source>
        <dbReference type="EMBL" id="SFH09735.1"/>
    </source>
</evidence>
<feature type="signal peptide" evidence="1">
    <location>
        <begin position="1"/>
        <end position="20"/>
    </location>
</feature>
<keyword evidence="1" id="KW-0732">Signal</keyword>
<accession>A0A1I2X8B0</accession>
<protein>
    <submittedName>
        <fullName evidence="3">Disulphide bond corrector protein DsbC</fullName>
    </submittedName>
</protein>
<proteinExistence type="predicted"/>
<sequence>MKRITLVLTLLFFTTLGAFAQIEDPITWATVAKKTSATEATVYIKATIDDGWHLYSQTVKPGGPSKTVITFAPSKDFTLVGGTIEPKPINKFEKVFNMNVPYFEDQVVFQQKIKLKKGATSVKAKVDFMVCNDKQCLPPSEIEFTIPVK</sequence>
<dbReference type="STRING" id="414048.SAMN04489864_10562"/>
<dbReference type="Proteomes" id="UP000199666">
    <property type="component" value="Unassembled WGS sequence"/>
</dbReference>
<dbReference type="GO" id="GO:0015035">
    <property type="term" value="F:protein-disulfide reductase activity"/>
    <property type="evidence" value="ECO:0007669"/>
    <property type="project" value="TreeGrafter"/>
</dbReference>
<dbReference type="PANTHER" id="PTHR32234:SF0">
    <property type="entry name" value="THIOL:DISULFIDE INTERCHANGE PROTEIN DSBD"/>
    <property type="match status" value="1"/>
</dbReference>
<evidence type="ECO:0000256" key="1">
    <source>
        <dbReference type="SAM" id="SignalP"/>
    </source>
</evidence>
<evidence type="ECO:0000313" key="4">
    <source>
        <dbReference type="Proteomes" id="UP000199666"/>
    </source>
</evidence>
<dbReference type="EMBL" id="FOPP01000005">
    <property type="protein sequence ID" value="SFH09735.1"/>
    <property type="molecule type" value="Genomic_DNA"/>
</dbReference>
<dbReference type="OrthoDB" id="767251at2"/>
<evidence type="ECO:0000259" key="2">
    <source>
        <dbReference type="Pfam" id="PF11412"/>
    </source>
</evidence>
<keyword evidence="4" id="KW-1185">Reference proteome</keyword>
<dbReference type="InterPro" id="IPR036929">
    <property type="entry name" value="DsbDN_sf"/>
</dbReference>
<organism evidence="3 4">
    <name type="scientific">Pedobacter insulae</name>
    <dbReference type="NCBI Taxonomy" id="414048"/>
    <lineage>
        <taxon>Bacteria</taxon>
        <taxon>Pseudomonadati</taxon>
        <taxon>Bacteroidota</taxon>
        <taxon>Sphingobacteriia</taxon>
        <taxon>Sphingobacteriales</taxon>
        <taxon>Sphingobacteriaceae</taxon>
        <taxon>Pedobacter</taxon>
    </lineage>
</organism>